<dbReference type="InterPro" id="IPR052891">
    <property type="entry name" value="DNA-3mA_glycosylase"/>
</dbReference>
<keyword evidence="1" id="KW-0479">Metal-binding</keyword>
<dbReference type="SUPFAM" id="SSF48150">
    <property type="entry name" value="DNA-glycosylase"/>
    <property type="match status" value="1"/>
</dbReference>
<dbReference type="GO" id="GO:0046872">
    <property type="term" value="F:metal ion binding"/>
    <property type="evidence" value="ECO:0007669"/>
    <property type="project" value="UniProtKB-KW"/>
</dbReference>
<dbReference type="RefSeq" id="WP_301774985.1">
    <property type="nucleotide sequence ID" value="NZ_JAGGJB010000006.1"/>
</dbReference>
<evidence type="ECO:0000313" key="3">
    <source>
        <dbReference type="EMBL" id="MDN7130151.1"/>
    </source>
</evidence>
<dbReference type="Proteomes" id="UP001169492">
    <property type="component" value="Unassembled WGS sequence"/>
</dbReference>
<reference evidence="4 5" key="1">
    <citation type="submission" date="2021-03" db="EMBL/GenBank/DDBJ databases">
        <title>Pseudidiomarina terrestris, a new bacterium isolated from saline soil.</title>
        <authorList>
            <person name="Galisteo C."/>
            <person name="De La Haba R."/>
            <person name="Sanchez-Porro C."/>
            <person name="Ventosa A."/>
        </authorList>
    </citation>
    <scope>NUCLEOTIDE SEQUENCE [LARGE SCALE GENOMIC DNA]</scope>
    <source>
        <strain evidence="2 5">1APP75-32.1</strain>
        <strain evidence="4">1APR75-15</strain>
        <strain evidence="3">1ASR75-15</strain>
    </source>
</reference>
<protein>
    <submittedName>
        <fullName evidence="2">DNA-3-methyladenine glycosylase I</fullName>
    </submittedName>
</protein>
<feature type="binding site" evidence="1">
    <location>
        <position position="182"/>
    </location>
    <ligand>
        <name>Zn(2+)</name>
        <dbReference type="ChEBI" id="CHEBI:29105"/>
    </ligand>
</feature>
<proteinExistence type="predicted"/>
<name>A0AAW7R253_9GAMM</name>
<dbReference type="EMBL" id="JAGGJC010000004">
    <property type="protein sequence ID" value="MDN7130151.1"/>
    <property type="molecule type" value="Genomic_DNA"/>
</dbReference>
<evidence type="ECO:0000313" key="5">
    <source>
        <dbReference type="Proteomes" id="UP001169492"/>
    </source>
</evidence>
<evidence type="ECO:0000256" key="1">
    <source>
        <dbReference type="PIRSR" id="PIRSR605019-1"/>
    </source>
</evidence>
<dbReference type="Proteomes" id="UP001169491">
    <property type="component" value="Unassembled WGS sequence"/>
</dbReference>
<keyword evidence="4" id="KW-1185">Reference proteome</keyword>
<sequence>MQTSVQRCSWCGTAPDYVRYHDEVWGRPVADSQELFAKLCLDGQQAGLSWLTILRKQANYGAAFCDFNPDAILQLPESYKAELMENAGIVRNRLKIESIFKNARAYVDLREQGQPFAEFLWQFSDGTPRIFARQGDDIPTSDEVSDTMAKALKKAGFSFVGTTICYAFMQAVGMVNDHVVDCHCYDEVCREMRNFSLTSREHHG</sequence>
<dbReference type="EMBL" id="JAGGJB010000006">
    <property type="protein sequence ID" value="MDN7125393.1"/>
    <property type="molecule type" value="Genomic_DNA"/>
</dbReference>
<organism evidence="2 5">
    <name type="scientific">Pseudidiomarina terrestris</name>
    <dbReference type="NCBI Taxonomy" id="2820060"/>
    <lineage>
        <taxon>Bacteria</taxon>
        <taxon>Pseudomonadati</taxon>
        <taxon>Pseudomonadota</taxon>
        <taxon>Gammaproteobacteria</taxon>
        <taxon>Alteromonadales</taxon>
        <taxon>Idiomarinaceae</taxon>
        <taxon>Pseudidiomarina</taxon>
    </lineage>
</organism>
<feature type="binding site" evidence="1">
    <location>
        <position position="21"/>
    </location>
    <ligand>
        <name>Zn(2+)</name>
        <dbReference type="ChEBI" id="CHEBI:29105"/>
    </ligand>
</feature>
<dbReference type="GO" id="GO:0008725">
    <property type="term" value="F:DNA-3-methyladenine glycosylase activity"/>
    <property type="evidence" value="ECO:0007669"/>
    <property type="project" value="InterPro"/>
</dbReference>
<dbReference type="GO" id="GO:0006284">
    <property type="term" value="P:base-excision repair"/>
    <property type="evidence" value="ECO:0007669"/>
    <property type="project" value="InterPro"/>
</dbReference>
<dbReference type="PANTHER" id="PTHR30037:SF4">
    <property type="entry name" value="DNA-3-METHYLADENINE GLYCOSYLASE I"/>
    <property type="match status" value="1"/>
</dbReference>
<evidence type="ECO:0000313" key="2">
    <source>
        <dbReference type="EMBL" id="MDN7125393.1"/>
    </source>
</evidence>
<feature type="binding site" evidence="1">
    <location>
        <position position="178"/>
    </location>
    <ligand>
        <name>Zn(2+)</name>
        <dbReference type="ChEBI" id="CHEBI:29105"/>
    </ligand>
</feature>
<accession>A0AAW7R253</accession>
<dbReference type="Pfam" id="PF03352">
    <property type="entry name" value="Adenine_glyco"/>
    <property type="match status" value="1"/>
</dbReference>
<dbReference type="Gene3D" id="1.10.340.30">
    <property type="entry name" value="Hypothetical protein, domain 2"/>
    <property type="match status" value="1"/>
</dbReference>
<keyword evidence="1" id="KW-0862">Zinc</keyword>
<gene>
    <name evidence="2" type="ORF">J6I90_10915</name>
    <name evidence="3" type="ORF">J6I92_09730</name>
</gene>
<feature type="binding site" evidence="1">
    <location>
        <position position="8"/>
    </location>
    <ligand>
        <name>Zn(2+)</name>
        <dbReference type="ChEBI" id="CHEBI:29105"/>
    </ligand>
</feature>
<dbReference type="AlphaFoldDB" id="A0AAW7R253"/>
<evidence type="ECO:0000313" key="4">
    <source>
        <dbReference type="Proteomes" id="UP001169491"/>
    </source>
</evidence>
<dbReference type="InterPro" id="IPR011257">
    <property type="entry name" value="DNA_glycosylase"/>
</dbReference>
<dbReference type="InterPro" id="IPR005019">
    <property type="entry name" value="Adenine_glyco"/>
</dbReference>
<dbReference type="PANTHER" id="PTHR30037">
    <property type="entry name" value="DNA-3-METHYLADENINE GLYCOSYLASE 1"/>
    <property type="match status" value="1"/>
</dbReference>
<comment type="caution">
    <text evidence="2">The sequence shown here is derived from an EMBL/GenBank/DDBJ whole genome shotgun (WGS) entry which is preliminary data.</text>
</comment>